<evidence type="ECO:0000256" key="2">
    <source>
        <dbReference type="ARBA" id="ARBA00022598"/>
    </source>
</evidence>
<comment type="pathway">
    <text evidence="9">Cofactor biosynthesis; biotin biosynthesis; biotin from 7,8-diaminononanoate: step 1/2.</text>
</comment>
<dbReference type="UniPathway" id="UPA00078">
    <property type="reaction ID" value="UER00161"/>
</dbReference>
<organism evidence="10">
    <name type="scientific">uncultured Desulfobacterium sp</name>
    <dbReference type="NCBI Taxonomy" id="201089"/>
    <lineage>
        <taxon>Bacteria</taxon>
        <taxon>Pseudomonadati</taxon>
        <taxon>Thermodesulfobacteriota</taxon>
        <taxon>Desulfobacteria</taxon>
        <taxon>Desulfobacterales</taxon>
        <taxon>Desulfobacteriaceae</taxon>
        <taxon>Desulfobacterium</taxon>
        <taxon>environmental samples</taxon>
    </lineage>
</organism>
<reference evidence="10" key="1">
    <citation type="journal article" date="2011" name="Environ. Microbiol.">
        <title>Genomic insights into the metabolic potential of the polycyclic aromatic hydrocarbon degrading sulfate-reducing Deltaproteobacterium N47.</title>
        <authorList>
            <person name="Bergmann F."/>
            <person name="Selesi D."/>
            <person name="Weinmaier T."/>
            <person name="Tischler P."/>
            <person name="Rattei T."/>
            <person name="Meckenstock R.U."/>
        </authorList>
    </citation>
    <scope>NUCLEOTIDE SEQUENCE</scope>
</reference>
<evidence type="ECO:0000256" key="7">
    <source>
        <dbReference type="ARBA" id="ARBA00022842"/>
    </source>
</evidence>
<keyword evidence="5 9" id="KW-0093">Biotin biosynthesis</keyword>
<keyword evidence="3 9" id="KW-0479">Metal-binding</keyword>
<comment type="caution">
    <text evidence="9">Lacks conserved residue(s) required for the propagation of feature annotation.</text>
</comment>
<dbReference type="PIRSF" id="PIRSF006755">
    <property type="entry name" value="DTB_synth"/>
    <property type="match status" value="1"/>
</dbReference>
<sequence length="256" mass="28286">MKQFEKGVFITATDTEVGKTFVSALLLKALLKQNIKAGYFKPVASGCQTENGFLVSEDLLYVEKFTGIKMEHDLHCPVRYQKPLAPVVAAELEKKPVDPVKIKKAFELLKQKYSALIVEGIGGVMVPLSKNYLVLDLIADFNLPALIVSRPTLGTINHTLLTISVLKNKGIPIAGFLTNGDKEENDEAAASSPEIIAGLGRVTYLGHIPMYNFKKDNPDDFIEKKAFFIKKLADGIASIKENNPLEPPFLRGKKWK</sequence>
<dbReference type="NCBIfam" id="TIGR00347">
    <property type="entry name" value="bioD"/>
    <property type="match status" value="1"/>
</dbReference>
<keyword evidence="1 9" id="KW-0963">Cytoplasm</keyword>
<evidence type="ECO:0000256" key="6">
    <source>
        <dbReference type="ARBA" id="ARBA00022840"/>
    </source>
</evidence>
<dbReference type="SUPFAM" id="SSF52540">
    <property type="entry name" value="P-loop containing nucleoside triphosphate hydrolases"/>
    <property type="match status" value="1"/>
</dbReference>
<dbReference type="GO" id="GO:0009102">
    <property type="term" value="P:biotin biosynthetic process"/>
    <property type="evidence" value="ECO:0007669"/>
    <property type="project" value="UniProtKB-UniRule"/>
</dbReference>
<dbReference type="HAMAP" id="MF_00336">
    <property type="entry name" value="BioD"/>
    <property type="match status" value="1"/>
</dbReference>
<dbReference type="PANTHER" id="PTHR43210">
    <property type="entry name" value="DETHIOBIOTIN SYNTHETASE"/>
    <property type="match status" value="1"/>
</dbReference>
<evidence type="ECO:0000256" key="3">
    <source>
        <dbReference type="ARBA" id="ARBA00022723"/>
    </source>
</evidence>
<dbReference type="GO" id="GO:0005829">
    <property type="term" value="C:cytosol"/>
    <property type="evidence" value="ECO:0007669"/>
    <property type="project" value="TreeGrafter"/>
</dbReference>
<comment type="function">
    <text evidence="9">Catalyzes a mechanistically unusual reaction, the ATP-dependent insertion of CO2 between the N7 and N8 nitrogen atoms of 7,8-diaminopelargonic acid (DAPA, also called 7,8-diammoniononanoate) to form a ureido ring.</text>
</comment>
<feature type="binding site" evidence="9">
    <location>
        <position position="119"/>
    </location>
    <ligand>
        <name>Mg(2+)</name>
        <dbReference type="ChEBI" id="CHEBI:18420"/>
    </ligand>
</feature>
<accession>E1YM05</accession>
<dbReference type="GO" id="GO:0005524">
    <property type="term" value="F:ATP binding"/>
    <property type="evidence" value="ECO:0007669"/>
    <property type="project" value="UniProtKB-UniRule"/>
</dbReference>
<gene>
    <name evidence="9" type="primary">bioD</name>
    <name evidence="10" type="ORF">N47_E46500</name>
</gene>
<dbReference type="InterPro" id="IPR027417">
    <property type="entry name" value="P-loop_NTPase"/>
</dbReference>
<feature type="binding site" evidence="9">
    <location>
        <position position="45"/>
    </location>
    <ligand>
        <name>substrate</name>
    </ligand>
</feature>
<comment type="cofactor">
    <cofactor evidence="9">
        <name>Mg(2+)</name>
        <dbReference type="ChEBI" id="CHEBI:18420"/>
    </cofactor>
</comment>
<comment type="catalytic activity">
    <reaction evidence="8">
        <text>(7R,8S)-8-amino-7-(carboxyamino)nonanoate + ATP = (4R,5S)-dethiobiotin + ADP + phosphate + H(+)</text>
        <dbReference type="Rhea" id="RHEA:63684"/>
        <dbReference type="ChEBI" id="CHEBI:15378"/>
        <dbReference type="ChEBI" id="CHEBI:30616"/>
        <dbReference type="ChEBI" id="CHEBI:43474"/>
        <dbReference type="ChEBI" id="CHEBI:149470"/>
        <dbReference type="ChEBI" id="CHEBI:149473"/>
        <dbReference type="ChEBI" id="CHEBI:456216"/>
    </reaction>
</comment>
<evidence type="ECO:0000256" key="8">
    <source>
        <dbReference type="ARBA" id="ARBA00047386"/>
    </source>
</evidence>
<keyword evidence="7 9" id="KW-0460">Magnesium</keyword>
<proteinExistence type="inferred from homology"/>
<feature type="binding site" evidence="9">
    <location>
        <position position="20"/>
    </location>
    <ligand>
        <name>Mg(2+)</name>
        <dbReference type="ChEBI" id="CHEBI:18420"/>
    </ligand>
</feature>
<dbReference type="Gene3D" id="3.40.50.300">
    <property type="entry name" value="P-loop containing nucleotide triphosphate hydrolases"/>
    <property type="match status" value="1"/>
</dbReference>
<dbReference type="EC" id="6.3.3.3" evidence="9"/>
<comment type="similarity">
    <text evidence="9">Belongs to the dethiobiotin synthetase family.</text>
</comment>
<dbReference type="AlphaFoldDB" id="E1YM05"/>
<feature type="binding site" evidence="9">
    <location>
        <position position="58"/>
    </location>
    <ligand>
        <name>Mg(2+)</name>
        <dbReference type="ChEBI" id="CHEBI:18420"/>
    </ligand>
</feature>
<dbReference type="CDD" id="cd03109">
    <property type="entry name" value="DTBS"/>
    <property type="match status" value="1"/>
</dbReference>
<feature type="binding site" evidence="9">
    <location>
        <begin position="119"/>
        <end position="122"/>
    </location>
    <ligand>
        <name>ATP</name>
        <dbReference type="ChEBI" id="CHEBI:30616"/>
    </ligand>
</feature>
<dbReference type="PANTHER" id="PTHR43210:SF2">
    <property type="entry name" value="ATP-DEPENDENT DETHIOBIOTIN SYNTHETASE BIOD 2"/>
    <property type="match status" value="1"/>
</dbReference>
<comment type="catalytic activity">
    <reaction evidence="9">
        <text>(7R,8S)-7,8-diammoniononanoate + CO2 + ATP = (4R,5S)-dethiobiotin + ADP + phosphate + 3 H(+)</text>
        <dbReference type="Rhea" id="RHEA:15805"/>
        <dbReference type="ChEBI" id="CHEBI:15378"/>
        <dbReference type="ChEBI" id="CHEBI:16526"/>
        <dbReference type="ChEBI" id="CHEBI:30616"/>
        <dbReference type="ChEBI" id="CHEBI:43474"/>
        <dbReference type="ChEBI" id="CHEBI:149469"/>
        <dbReference type="ChEBI" id="CHEBI:149473"/>
        <dbReference type="ChEBI" id="CHEBI:456216"/>
        <dbReference type="EC" id="6.3.3.3"/>
    </reaction>
</comment>
<dbReference type="GO" id="GO:0042803">
    <property type="term" value="F:protein homodimerization activity"/>
    <property type="evidence" value="ECO:0007669"/>
    <property type="project" value="UniProtKB-ARBA"/>
</dbReference>
<keyword evidence="4 9" id="KW-0547">Nucleotide-binding</keyword>
<comment type="subcellular location">
    <subcellularLocation>
        <location evidence="9">Cytoplasm</location>
    </subcellularLocation>
</comment>
<dbReference type="FunFam" id="3.40.50.300:FF:000292">
    <property type="entry name" value="ATP-dependent dethiobiotin synthetase BioD"/>
    <property type="match status" value="1"/>
</dbReference>
<evidence type="ECO:0000256" key="5">
    <source>
        <dbReference type="ARBA" id="ARBA00022756"/>
    </source>
</evidence>
<dbReference type="EMBL" id="FR695877">
    <property type="protein sequence ID" value="CBX31138.1"/>
    <property type="molecule type" value="Genomic_DNA"/>
</dbReference>
<feature type="binding site" evidence="9">
    <location>
        <position position="58"/>
    </location>
    <ligand>
        <name>ATP</name>
        <dbReference type="ChEBI" id="CHEBI:30616"/>
    </ligand>
</feature>
<feature type="binding site" evidence="9">
    <location>
        <begin position="16"/>
        <end position="21"/>
    </location>
    <ligand>
        <name>ATP</name>
        <dbReference type="ChEBI" id="CHEBI:30616"/>
    </ligand>
</feature>
<dbReference type="InterPro" id="IPR004472">
    <property type="entry name" value="DTB_synth_BioD"/>
</dbReference>
<dbReference type="GO" id="GO:0000287">
    <property type="term" value="F:magnesium ion binding"/>
    <property type="evidence" value="ECO:0007669"/>
    <property type="project" value="UniProtKB-UniRule"/>
</dbReference>
<evidence type="ECO:0000256" key="9">
    <source>
        <dbReference type="HAMAP-Rule" id="MF_00336"/>
    </source>
</evidence>
<evidence type="ECO:0000256" key="4">
    <source>
        <dbReference type="ARBA" id="ARBA00022741"/>
    </source>
</evidence>
<dbReference type="Pfam" id="PF13500">
    <property type="entry name" value="AAA_26"/>
    <property type="match status" value="1"/>
</dbReference>
<name>E1YM05_9BACT</name>
<evidence type="ECO:0000256" key="1">
    <source>
        <dbReference type="ARBA" id="ARBA00022490"/>
    </source>
</evidence>
<comment type="subunit">
    <text evidence="9">Homodimer.</text>
</comment>
<feature type="active site" evidence="9">
    <location>
        <position position="41"/>
    </location>
</feature>
<keyword evidence="6 9" id="KW-0067">ATP-binding</keyword>
<dbReference type="GO" id="GO:0004141">
    <property type="term" value="F:dethiobiotin synthase activity"/>
    <property type="evidence" value="ECO:0007669"/>
    <property type="project" value="UniProtKB-UniRule"/>
</dbReference>
<protein>
    <recommendedName>
        <fullName evidence="9">ATP-dependent dethiobiotin synthetase BioD</fullName>
        <ecNumber evidence="9">6.3.3.3</ecNumber>
    </recommendedName>
    <alternativeName>
        <fullName evidence="9">DTB synthetase</fullName>
        <shortName evidence="9">DTBS</shortName>
    </alternativeName>
    <alternativeName>
        <fullName evidence="9">Dethiobiotin synthase</fullName>
    </alternativeName>
</protein>
<evidence type="ECO:0000313" key="10">
    <source>
        <dbReference type="EMBL" id="CBX31138.1"/>
    </source>
</evidence>
<keyword evidence="2 9" id="KW-0436">Ligase</keyword>